<dbReference type="HAMAP" id="MF_00138">
    <property type="entry name" value="GARS"/>
    <property type="match status" value="1"/>
</dbReference>
<comment type="similarity">
    <text evidence="11 14">Belongs to the GARS family.</text>
</comment>
<dbReference type="EC" id="6.3.4.13" evidence="4 14"/>
<dbReference type="InterPro" id="IPR016185">
    <property type="entry name" value="PreATP-grasp_dom_sf"/>
</dbReference>
<dbReference type="AlphaFoldDB" id="A0A3Q9HSA4"/>
<dbReference type="NCBIfam" id="TIGR00877">
    <property type="entry name" value="purD"/>
    <property type="match status" value="1"/>
</dbReference>
<dbReference type="GO" id="GO:0004637">
    <property type="term" value="F:phosphoribosylamine-glycine ligase activity"/>
    <property type="evidence" value="ECO:0007669"/>
    <property type="project" value="UniProtKB-UniRule"/>
</dbReference>
<keyword evidence="18" id="KW-1185">Reference proteome</keyword>
<comment type="pathway">
    <text evidence="3 14">Purine metabolism; IMP biosynthesis via de novo pathway; N(1)-(5-phospho-D-ribosyl)glycinamide from 5-phospho-alpha-D-ribose 1-diphosphate: step 2/2.</text>
</comment>
<dbReference type="InterPro" id="IPR011761">
    <property type="entry name" value="ATP-grasp"/>
</dbReference>
<proteinExistence type="inferred from homology"/>
<dbReference type="InterPro" id="IPR037123">
    <property type="entry name" value="PRibGlycinamide_synth_C_sf"/>
</dbReference>
<evidence type="ECO:0000313" key="17">
    <source>
        <dbReference type="EMBL" id="AZR74250.1"/>
    </source>
</evidence>
<sequence>MKILVIGSGGREHALVWKLAQSPKTTRIYCAPGNGGIGRMAELVPLPVDDLDGLVEWARKEQIDLTVVGPEVPLALGIVDCFEKAGLRIFGPSKAAARLEGSKSFAKNLMQKYGIPTATYQVFTDPGEAKAYIKKKGTPIVIKADGLAAGKGVVVARDLETALRAVEELMEDEKFAEAGKKVVIEEFLQGVEVSLLALTDGSAVLPMTPVHDHKAVYDGDKGPNTGGMGAFSPSHLVDDNLVTRIKSEILEPTISALAKEGIIYRGVLYAGLMLTEEGPKVLEFNARFGDPETQVILPRLKNDLIEVMEAVIDGKLADLELTWKENKALTVILASGGYPLAYEKGKLIYGLDQKGQVQDEDVIIFHAGTKYVDGKWLTNGGRVLGVTALGKDFADAKKKAYDVVKRISFEGQHYRRDIGDKAVNNL</sequence>
<dbReference type="KEGG" id="aft:BBF96_13080"/>
<dbReference type="SUPFAM" id="SSF51246">
    <property type="entry name" value="Rudiment single hybrid motif"/>
    <property type="match status" value="1"/>
</dbReference>
<dbReference type="Gene3D" id="3.40.50.20">
    <property type="match status" value="1"/>
</dbReference>
<name>A0A3Q9HSA4_9FIRM</name>
<keyword evidence="5 14" id="KW-0436">Ligase</keyword>
<evidence type="ECO:0000313" key="18">
    <source>
        <dbReference type="Proteomes" id="UP000267250"/>
    </source>
</evidence>
<keyword evidence="8 14" id="KW-0658">Purine biosynthesis</keyword>
<comment type="catalytic activity">
    <reaction evidence="14">
        <text>5-phospho-beta-D-ribosylamine + glycine + ATP = N(1)-(5-phospho-beta-D-ribosyl)glycinamide + ADP + phosphate + H(+)</text>
        <dbReference type="Rhea" id="RHEA:17453"/>
        <dbReference type="ChEBI" id="CHEBI:15378"/>
        <dbReference type="ChEBI" id="CHEBI:30616"/>
        <dbReference type="ChEBI" id="CHEBI:43474"/>
        <dbReference type="ChEBI" id="CHEBI:57305"/>
        <dbReference type="ChEBI" id="CHEBI:58681"/>
        <dbReference type="ChEBI" id="CHEBI:143788"/>
        <dbReference type="ChEBI" id="CHEBI:456216"/>
        <dbReference type="EC" id="6.3.4.13"/>
    </reaction>
</comment>
<dbReference type="Gene3D" id="3.90.600.10">
    <property type="entry name" value="Phosphoribosylglycinamide synthetase, C-terminal domain"/>
    <property type="match status" value="1"/>
</dbReference>
<dbReference type="Pfam" id="PF02844">
    <property type="entry name" value="GARS_N"/>
    <property type="match status" value="1"/>
</dbReference>
<evidence type="ECO:0000256" key="6">
    <source>
        <dbReference type="ARBA" id="ARBA00022723"/>
    </source>
</evidence>
<dbReference type="PANTHER" id="PTHR43472:SF1">
    <property type="entry name" value="PHOSPHORIBOSYLAMINE--GLYCINE LIGASE, CHLOROPLASTIC"/>
    <property type="match status" value="1"/>
</dbReference>
<evidence type="ECO:0000256" key="2">
    <source>
        <dbReference type="ARBA" id="ARBA00001946"/>
    </source>
</evidence>
<dbReference type="PROSITE" id="PS00184">
    <property type="entry name" value="GARS"/>
    <property type="match status" value="1"/>
</dbReference>
<evidence type="ECO:0000256" key="9">
    <source>
        <dbReference type="ARBA" id="ARBA00022840"/>
    </source>
</evidence>
<dbReference type="InterPro" id="IPR020561">
    <property type="entry name" value="PRibGlycinamid_synth_ATP-grasp"/>
</dbReference>
<dbReference type="Gene3D" id="3.30.470.20">
    <property type="entry name" value="ATP-grasp fold, B domain"/>
    <property type="match status" value="1"/>
</dbReference>
<dbReference type="Pfam" id="PF02843">
    <property type="entry name" value="GARS_C"/>
    <property type="match status" value="1"/>
</dbReference>
<dbReference type="UniPathway" id="UPA00074">
    <property type="reaction ID" value="UER00125"/>
</dbReference>
<dbReference type="GO" id="GO:0009113">
    <property type="term" value="P:purine nucleobase biosynthetic process"/>
    <property type="evidence" value="ECO:0007669"/>
    <property type="project" value="InterPro"/>
</dbReference>
<evidence type="ECO:0000256" key="7">
    <source>
        <dbReference type="ARBA" id="ARBA00022741"/>
    </source>
</evidence>
<evidence type="ECO:0000256" key="15">
    <source>
        <dbReference type="PROSITE-ProRule" id="PRU00409"/>
    </source>
</evidence>
<dbReference type="FunFam" id="3.40.50.20:FF:000006">
    <property type="entry name" value="Phosphoribosylamine--glycine ligase, chloroplastic"/>
    <property type="match status" value="1"/>
</dbReference>
<keyword evidence="10" id="KW-0464">Manganese</keyword>
<dbReference type="Proteomes" id="UP000267250">
    <property type="component" value="Chromosome"/>
</dbReference>
<evidence type="ECO:0000256" key="12">
    <source>
        <dbReference type="ARBA" id="ARBA00042242"/>
    </source>
</evidence>
<dbReference type="SMART" id="SM01209">
    <property type="entry name" value="GARS_A"/>
    <property type="match status" value="1"/>
</dbReference>
<dbReference type="GO" id="GO:0005524">
    <property type="term" value="F:ATP binding"/>
    <property type="evidence" value="ECO:0007669"/>
    <property type="project" value="UniProtKB-UniRule"/>
</dbReference>
<keyword evidence="9 15" id="KW-0067">ATP-binding</keyword>
<evidence type="ECO:0000256" key="11">
    <source>
        <dbReference type="ARBA" id="ARBA00038345"/>
    </source>
</evidence>
<evidence type="ECO:0000259" key="16">
    <source>
        <dbReference type="PROSITE" id="PS50975"/>
    </source>
</evidence>
<feature type="domain" description="ATP-grasp" evidence="16">
    <location>
        <begin position="107"/>
        <end position="313"/>
    </location>
</feature>
<evidence type="ECO:0000256" key="10">
    <source>
        <dbReference type="ARBA" id="ARBA00023211"/>
    </source>
</evidence>
<evidence type="ECO:0000256" key="4">
    <source>
        <dbReference type="ARBA" id="ARBA00013255"/>
    </source>
</evidence>
<dbReference type="GO" id="GO:0046872">
    <property type="term" value="F:metal ion binding"/>
    <property type="evidence" value="ECO:0007669"/>
    <property type="project" value="UniProtKB-KW"/>
</dbReference>
<evidence type="ECO:0000256" key="1">
    <source>
        <dbReference type="ARBA" id="ARBA00001936"/>
    </source>
</evidence>
<dbReference type="SUPFAM" id="SSF56059">
    <property type="entry name" value="Glutathione synthetase ATP-binding domain-like"/>
    <property type="match status" value="1"/>
</dbReference>
<protein>
    <recommendedName>
        <fullName evidence="4 14">Phosphoribosylamine--glycine ligase</fullName>
        <ecNumber evidence="4 14">6.3.4.13</ecNumber>
    </recommendedName>
    <alternativeName>
        <fullName evidence="14">GARS</fullName>
    </alternativeName>
    <alternativeName>
        <fullName evidence="12 14">Glycinamide ribonucleotide synthetase</fullName>
    </alternativeName>
    <alternativeName>
        <fullName evidence="13 14">Phosphoribosylglycinamide synthetase</fullName>
    </alternativeName>
</protein>
<dbReference type="FunFam" id="3.90.600.10:FF:000001">
    <property type="entry name" value="Trifunctional purine biosynthetic protein adenosine-3"/>
    <property type="match status" value="1"/>
</dbReference>
<dbReference type="FunFam" id="3.30.1490.20:FF:000006">
    <property type="entry name" value="phosphoribosylamine--glycine ligase, chloroplastic-like"/>
    <property type="match status" value="1"/>
</dbReference>
<dbReference type="InterPro" id="IPR000115">
    <property type="entry name" value="PRibGlycinamide_synth"/>
</dbReference>
<dbReference type="InterPro" id="IPR013815">
    <property type="entry name" value="ATP_grasp_subdomain_1"/>
</dbReference>
<dbReference type="InterPro" id="IPR020560">
    <property type="entry name" value="PRibGlycinamide_synth_C-dom"/>
</dbReference>
<dbReference type="PROSITE" id="PS50975">
    <property type="entry name" value="ATP_GRASP"/>
    <property type="match status" value="1"/>
</dbReference>
<dbReference type="PANTHER" id="PTHR43472">
    <property type="entry name" value="PHOSPHORIBOSYLAMINE--GLYCINE LIGASE"/>
    <property type="match status" value="1"/>
</dbReference>
<evidence type="ECO:0000256" key="14">
    <source>
        <dbReference type="HAMAP-Rule" id="MF_00138"/>
    </source>
</evidence>
<dbReference type="EMBL" id="CP016379">
    <property type="protein sequence ID" value="AZR74250.1"/>
    <property type="molecule type" value="Genomic_DNA"/>
</dbReference>
<comment type="cofactor">
    <cofactor evidence="2">
        <name>Mg(2+)</name>
        <dbReference type="ChEBI" id="CHEBI:18420"/>
    </cofactor>
</comment>
<evidence type="ECO:0000256" key="3">
    <source>
        <dbReference type="ARBA" id="ARBA00005174"/>
    </source>
</evidence>
<organism evidence="17 18">
    <name type="scientific">Anoxybacter fermentans</name>
    <dbReference type="NCBI Taxonomy" id="1323375"/>
    <lineage>
        <taxon>Bacteria</taxon>
        <taxon>Bacillati</taxon>
        <taxon>Bacillota</taxon>
        <taxon>Clostridia</taxon>
        <taxon>Halanaerobiales</taxon>
        <taxon>Anoxybacter</taxon>
    </lineage>
</organism>
<gene>
    <name evidence="14" type="primary">purD</name>
    <name evidence="17" type="ORF">BBF96_13080</name>
</gene>
<dbReference type="InterPro" id="IPR011054">
    <property type="entry name" value="Rudment_hybrid_motif"/>
</dbReference>
<dbReference type="GO" id="GO:0006189">
    <property type="term" value="P:'de novo' IMP biosynthetic process"/>
    <property type="evidence" value="ECO:0007669"/>
    <property type="project" value="UniProtKB-UniRule"/>
</dbReference>
<evidence type="ECO:0000256" key="8">
    <source>
        <dbReference type="ARBA" id="ARBA00022755"/>
    </source>
</evidence>
<dbReference type="OrthoDB" id="9807240at2"/>
<comment type="cofactor">
    <cofactor evidence="1">
        <name>Mn(2+)</name>
        <dbReference type="ChEBI" id="CHEBI:29035"/>
    </cofactor>
</comment>
<keyword evidence="7 15" id="KW-0547">Nucleotide-binding</keyword>
<dbReference type="SUPFAM" id="SSF52440">
    <property type="entry name" value="PreATP-grasp domain"/>
    <property type="match status" value="1"/>
</dbReference>
<evidence type="ECO:0000256" key="13">
    <source>
        <dbReference type="ARBA" id="ARBA00042864"/>
    </source>
</evidence>
<dbReference type="InterPro" id="IPR020559">
    <property type="entry name" value="PRibGlycinamide_synth_CS"/>
</dbReference>
<accession>A0A3Q9HSA4</accession>
<evidence type="ECO:0000256" key="5">
    <source>
        <dbReference type="ARBA" id="ARBA00022598"/>
    </source>
</evidence>
<dbReference type="SMART" id="SM01210">
    <property type="entry name" value="GARS_C"/>
    <property type="match status" value="1"/>
</dbReference>
<keyword evidence="6" id="KW-0479">Metal-binding</keyword>
<reference evidence="17 18" key="1">
    <citation type="submission" date="2016-07" db="EMBL/GenBank/DDBJ databases">
        <title>Genome and transcriptome analysis of iron-reducing fermentative bacteria Anoxybacter fermentans.</title>
        <authorList>
            <person name="Zeng X."/>
            <person name="Shao Z."/>
        </authorList>
    </citation>
    <scope>NUCLEOTIDE SEQUENCE [LARGE SCALE GENOMIC DNA]</scope>
    <source>
        <strain evidence="17 18">DY22613</strain>
    </source>
</reference>
<dbReference type="FunFam" id="3.30.470.20:FF:000018">
    <property type="entry name" value="Trifunctional purine biosynthetic protein adenosine-3"/>
    <property type="match status" value="1"/>
</dbReference>
<dbReference type="Pfam" id="PF01071">
    <property type="entry name" value="GARS_A"/>
    <property type="match status" value="1"/>
</dbReference>
<dbReference type="RefSeq" id="WP_127017606.1">
    <property type="nucleotide sequence ID" value="NZ_CP016379.1"/>
</dbReference>
<dbReference type="Gene3D" id="3.30.1490.20">
    <property type="entry name" value="ATP-grasp fold, A domain"/>
    <property type="match status" value="1"/>
</dbReference>
<dbReference type="InterPro" id="IPR020562">
    <property type="entry name" value="PRibGlycinamide_synth_N"/>
</dbReference>